<dbReference type="EMBL" id="QGKX02000095">
    <property type="protein sequence ID" value="KAF3570114.1"/>
    <property type="molecule type" value="Genomic_DNA"/>
</dbReference>
<evidence type="ECO:0000313" key="3">
    <source>
        <dbReference type="Proteomes" id="UP000712600"/>
    </source>
</evidence>
<proteinExistence type="predicted"/>
<dbReference type="Proteomes" id="UP000712600">
    <property type="component" value="Unassembled WGS sequence"/>
</dbReference>
<feature type="region of interest" description="Disordered" evidence="1">
    <location>
        <begin position="1036"/>
        <end position="1078"/>
    </location>
</feature>
<reference evidence="2" key="1">
    <citation type="submission" date="2019-12" db="EMBL/GenBank/DDBJ databases">
        <title>Genome sequencing and annotation of Brassica cretica.</title>
        <authorList>
            <person name="Studholme D.J."/>
            <person name="Sarris P."/>
        </authorList>
    </citation>
    <scope>NUCLEOTIDE SEQUENCE</scope>
    <source>
        <strain evidence="2">PFS-109/04</strain>
        <tissue evidence="2">Leaf</tissue>
    </source>
</reference>
<gene>
    <name evidence="2" type="ORF">F2Q69_00058920</name>
</gene>
<organism evidence="2 3">
    <name type="scientific">Brassica cretica</name>
    <name type="common">Mustard</name>
    <dbReference type="NCBI Taxonomy" id="69181"/>
    <lineage>
        <taxon>Eukaryota</taxon>
        <taxon>Viridiplantae</taxon>
        <taxon>Streptophyta</taxon>
        <taxon>Embryophyta</taxon>
        <taxon>Tracheophyta</taxon>
        <taxon>Spermatophyta</taxon>
        <taxon>Magnoliopsida</taxon>
        <taxon>eudicotyledons</taxon>
        <taxon>Gunneridae</taxon>
        <taxon>Pentapetalae</taxon>
        <taxon>rosids</taxon>
        <taxon>malvids</taxon>
        <taxon>Brassicales</taxon>
        <taxon>Brassicaceae</taxon>
        <taxon>Brassiceae</taxon>
        <taxon>Brassica</taxon>
    </lineage>
</organism>
<protein>
    <submittedName>
        <fullName evidence="2">Uncharacterized protein</fullName>
    </submittedName>
</protein>
<feature type="region of interest" description="Disordered" evidence="1">
    <location>
        <begin position="811"/>
        <end position="847"/>
    </location>
</feature>
<evidence type="ECO:0000256" key="1">
    <source>
        <dbReference type="SAM" id="MobiDB-lite"/>
    </source>
</evidence>
<sequence>MKSQPDFHTRGEIDQLVEGIYRALETTEEMLDRRDDQGYAREVDGHTIRVHNKDIRRASRDDPNYICLPEHGSSFTQTKLVPEIYTKDEINQMFYGICGEQEKNIEDFQMKLDGVYYPLNDSISWLNTCMEEIRQDIARIQRATDVSRSTLIDRHRQASIDSRLHASIDSRLHASIDNRLPASVDDNPPHSHALKSKPDFHTRGEIDQLVERIYRALKITKERLDRRCDDIYFPMDLSISALTSRIEAIHGELVEIQNYIARRPEASASIDRRNNKSTDTHRQTSVDDPTNQGRLVQKVTSDMSNTNNRKEEISADTYATVMRHHFNLESLGDRLQKIEDATTIMKDKWCRGDEAMRDFTVNDAPPETREDLYDEEYRKKEILVYKFRPLKPEIQAQAETDSLLAEACGKGTRFSRISEEEKDEYGIYRDDQGYAREVDGHTIRVHNKDIRRASRDDPNYICLPEHASSFTQTKLVPEIYTKDEINQMFYGICGEQENNIEDFQMKLDGVYYPLNDSISWLNTCMEEIRQDIARIQRATDVSRSTLIDRQRQASIDSRLHASIDSRLHASIDSRLHASIDNRLPASVDDNPPHSHAMKSKPDFHTRGEIDQLVEGIYRALETTKERLDRRCDDIYFPMDLSISALTSKIEAIQGELVEIQSYIARRPEASVSIDRRNNKSTDTHRQTSVNDPTNQGRLVQKVTSDMSNTHNRKEEMSADTYATVMRHHFNLESLGDRLQKIEDATTIMKDKWCRGDEAMRDFTVSTTLYRVPEGLLTVQELLRGRPCFWANFTPTRVGRAVMLHRSWFQPDLPTEEGSESNTDGFIPYVPQTKKDSSKPRKDKQPMVDESVVDGQLSLGNILKDYLDSQAGGRGSEQFNLKGLFDFDFTLTKGGPSKVLEFAKAARMVNGGLLMINQALDTSTQEADMALFKAAVADKEIARLKDELESSRRREGESFEKEVNHAYRRGKREVVEVMKKRRDKLAKLPDYSYAGEYATQTGRLAEKDKNFAIYEVEEKIWEQWDPVPVSPDTVEAEMGDLGDTGYLGETGEVNQPVAPLDGNDYSIGSSMSGNFDLGD</sequence>
<comment type="caution">
    <text evidence="2">The sequence shown here is derived from an EMBL/GenBank/DDBJ whole genome shotgun (WGS) entry which is preliminary data.</text>
</comment>
<evidence type="ECO:0000313" key="2">
    <source>
        <dbReference type="EMBL" id="KAF3570114.1"/>
    </source>
</evidence>
<feature type="region of interest" description="Disordered" evidence="1">
    <location>
        <begin position="674"/>
        <end position="693"/>
    </location>
</feature>
<dbReference type="AlphaFoldDB" id="A0A8S9RBE0"/>
<accession>A0A8S9RBE0</accession>
<feature type="compositionally biased region" description="Basic and acidic residues" evidence="1">
    <location>
        <begin position="674"/>
        <end position="685"/>
    </location>
</feature>
<feature type="compositionally biased region" description="Basic and acidic residues" evidence="1">
    <location>
        <begin position="267"/>
        <end position="285"/>
    </location>
</feature>
<name>A0A8S9RBE0_BRACR</name>
<feature type="region of interest" description="Disordered" evidence="1">
    <location>
        <begin position="267"/>
        <end position="293"/>
    </location>
</feature>
<feature type="compositionally biased region" description="Basic and acidic residues" evidence="1">
    <location>
        <begin position="832"/>
        <end position="846"/>
    </location>
</feature>